<evidence type="ECO:0000313" key="4">
    <source>
        <dbReference type="Proteomes" id="UP001642464"/>
    </source>
</evidence>
<feature type="transmembrane region" description="Helical" evidence="2">
    <location>
        <begin position="65"/>
        <end position="83"/>
    </location>
</feature>
<gene>
    <name evidence="3" type="ORF">SCF082_LOCUS20897</name>
</gene>
<keyword evidence="2" id="KW-0812">Transmembrane</keyword>
<keyword evidence="2" id="KW-1133">Transmembrane helix</keyword>
<evidence type="ECO:0000256" key="2">
    <source>
        <dbReference type="SAM" id="Phobius"/>
    </source>
</evidence>
<keyword evidence="2" id="KW-0472">Membrane</keyword>
<accession>A0ABP0L5V0</accession>
<dbReference type="EMBL" id="CAXAMM010014736">
    <property type="protein sequence ID" value="CAK9034543.1"/>
    <property type="molecule type" value="Genomic_DNA"/>
</dbReference>
<reference evidence="3 4" key="1">
    <citation type="submission" date="2024-02" db="EMBL/GenBank/DDBJ databases">
        <authorList>
            <person name="Chen Y."/>
            <person name="Shah S."/>
            <person name="Dougan E. K."/>
            <person name="Thang M."/>
            <person name="Chan C."/>
        </authorList>
    </citation>
    <scope>NUCLEOTIDE SEQUENCE [LARGE SCALE GENOMIC DNA]</scope>
</reference>
<evidence type="ECO:0000313" key="3">
    <source>
        <dbReference type="EMBL" id="CAK9034543.1"/>
    </source>
</evidence>
<feature type="coiled-coil region" evidence="1">
    <location>
        <begin position="17"/>
        <end position="65"/>
    </location>
</feature>
<evidence type="ECO:0000256" key="1">
    <source>
        <dbReference type="SAM" id="Coils"/>
    </source>
</evidence>
<proteinExistence type="predicted"/>
<protein>
    <submittedName>
        <fullName evidence="3">Uncharacterized protein</fullName>
    </submittedName>
</protein>
<feature type="transmembrane region" description="Helical" evidence="2">
    <location>
        <begin position="95"/>
        <end position="115"/>
    </location>
</feature>
<comment type="caution">
    <text evidence="3">The sequence shown here is derived from an EMBL/GenBank/DDBJ whole genome shotgun (WGS) entry which is preliminary data.</text>
</comment>
<feature type="non-terminal residue" evidence="3">
    <location>
        <position position="1"/>
    </location>
</feature>
<name>A0ABP0L5V0_9DINO</name>
<dbReference type="Proteomes" id="UP001642464">
    <property type="component" value="Unassembled WGS sequence"/>
</dbReference>
<sequence>DQLKRTEEALVQERGNAVAQAKALAELQVQFKRLQDQPSQHEAISRAQQEELMQLRGELRRLEEVFLMGTMVEGLLISSWLLWATLARSHILKLLRLRFVALVSLCVCSVVPVLWDYNG</sequence>
<keyword evidence="4" id="KW-1185">Reference proteome</keyword>
<organism evidence="3 4">
    <name type="scientific">Durusdinium trenchii</name>
    <dbReference type="NCBI Taxonomy" id="1381693"/>
    <lineage>
        <taxon>Eukaryota</taxon>
        <taxon>Sar</taxon>
        <taxon>Alveolata</taxon>
        <taxon>Dinophyceae</taxon>
        <taxon>Suessiales</taxon>
        <taxon>Symbiodiniaceae</taxon>
        <taxon>Durusdinium</taxon>
    </lineage>
</organism>
<keyword evidence="1" id="KW-0175">Coiled coil</keyword>